<proteinExistence type="predicted"/>
<dbReference type="AlphaFoldDB" id="A0A2H0KJG7"/>
<evidence type="ECO:0000313" key="1">
    <source>
        <dbReference type="EMBL" id="PIQ71398.1"/>
    </source>
</evidence>
<name>A0A2H0KJG7_9BACT</name>
<organism evidence="1 2">
    <name type="scientific">Candidatus Roizmanbacteria bacterium CG11_big_fil_rev_8_21_14_0_20_37_16</name>
    <dbReference type="NCBI Taxonomy" id="1974857"/>
    <lineage>
        <taxon>Bacteria</taxon>
        <taxon>Candidatus Roizmaniibacteriota</taxon>
    </lineage>
</organism>
<dbReference type="InterPro" id="IPR009241">
    <property type="entry name" value="HigB-like"/>
</dbReference>
<comment type="caution">
    <text evidence="1">The sequence shown here is derived from an EMBL/GenBank/DDBJ whole genome shotgun (WGS) entry which is preliminary data.</text>
</comment>
<dbReference type="Pfam" id="PF05973">
    <property type="entry name" value="Gp49"/>
    <property type="match status" value="1"/>
</dbReference>
<sequence>MSYEIELYQIRERKIIDDFIESLSEKTISKIFWMFDLLERYGPEIGMPYVKRISRELFELRIRKQESVRFLFTVKNKTIWIIHGFKKKRMKIQNKEIKIALNRLTLI</sequence>
<gene>
    <name evidence="1" type="ORF">COV87_03645</name>
</gene>
<reference evidence="1 2" key="1">
    <citation type="submission" date="2017-09" db="EMBL/GenBank/DDBJ databases">
        <title>Depth-based differentiation of microbial function through sediment-hosted aquifers and enrichment of novel symbionts in the deep terrestrial subsurface.</title>
        <authorList>
            <person name="Probst A.J."/>
            <person name="Ladd B."/>
            <person name="Jarett J.K."/>
            <person name="Geller-Mcgrath D.E."/>
            <person name="Sieber C.M."/>
            <person name="Emerson J.B."/>
            <person name="Anantharaman K."/>
            <person name="Thomas B.C."/>
            <person name="Malmstrom R."/>
            <person name="Stieglmeier M."/>
            <person name="Klingl A."/>
            <person name="Woyke T."/>
            <person name="Ryan C.M."/>
            <person name="Banfield J.F."/>
        </authorList>
    </citation>
    <scope>NUCLEOTIDE SEQUENCE [LARGE SCALE GENOMIC DNA]</scope>
    <source>
        <strain evidence="1">CG11_big_fil_rev_8_21_14_0_20_37_16</strain>
    </source>
</reference>
<dbReference type="Proteomes" id="UP000229497">
    <property type="component" value="Unassembled WGS sequence"/>
</dbReference>
<dbReference type="EMBL" id="PCVK01000103">
    <property type="protein sequence ID" value="PIQ71398.1"/>
    <property type="molecule type" value="Genomic_DNA"/>
</dbReference>
<evidence type="ECO:0008006" key="3">
    <source>
        <dbReference type="Google" id="ProtNLM"/>
    </source>
</evidence>
<accession>A0A2H0KJG7</accession>
<evidence type="ECO:0000313" key="2">
    <source>
        <dbReference type="Proteomes" id="UP000229497"/>
    </source>
</evidence>
<protein>
    <recommendedName>
        <fullName evidence="3">Addiction module toxin RelE</fullName>
    </recommendedName>
</protein>